<organism evidence="7">
    <name type="scientific">Fervidobacterium thailandense</name>
    <dbReference type="NCBI Taxonomy" id="1008305"/>
    <lineage>
        <taxon>Bacteria</taxon>
        <taxon>Thermotogati</taxon>
        <taxon>Thermotogota</taxon>
        <taxon>Thermotogae</taxon>
        <taxon>Thermotogales</taxon>
        <taxon>Fervidobacteriaceae</taxon>
        <taxon>Fervidobacterium</taxon>
    </lineage>
</organism>
<gene>
    <name evidence="6" type="primary">nfi</name>
    <name evidence="7" type="ORF">ENT77_01415</name>
</gene>
<keyword evidence="4 6" id="KW-0255">Endonuclease</keyword>
<dbReference type="GO" id="GO:0043737">
    <property type="term" value="F:deoxyribonuclease V activity"/>
    <property type="evidence" value="ECO:0007669"/>
    <property type="project" value="UniProtKB-UniRule"/>
</dbReference>
<dbReference type="GO" id="GO:0016891">
    <property type="term" value="F:RNA endonuclease activity producing 5'-phosphomonoesters, hydrolytic mechanism"/>
    <property type="evidence" value="ECO:0007669"/>
    <property type="project" value="TreeGrafter"/>
</dbReference>
<dbReference type="AlphaFoldDB" id="A0A7C5VLY9"/>
<proteinExistence type="inferred from homology"/>
<dbReference type="GO" id="GO:0000287">
    <property type="term" value="F:magnesium ion binding"/>
    <property type="evidence" value="ECO:0007669"/>
    <property type="project" value="UniProtKB-UniRule"/>
</dbReference>
<dbReference type="Pfam" id="PF04493">
    <property type="entry name" value="Endonuclease_5"/>
    <property type="match status" value="1"/>
</dbReference>
<evidence type="ECO:0000256" key="2">
    <source>
        <dbReference type="ARBA" id="ARBA00022490"/>
    </source>
</evidence>
<comment type="catalytic activity">
    <reaction evidence="6">
        <text>Endonucleolytic cleavage at apurinic or apyrimidinic sites to products with a 5'-phosphate.</text>
        <dbReference type="EC" id="3.1.21.7"/>
    </reaction>
</comment>
<keyword evidence="5 6" id="KW-0378">Hydrolase</keyword>
<comment type="cofactor">
    <cofactor evidence="6">
        <name>Mg(2+)</name>
        <dbReference type="ChEBI" id="CHEBI:18420"/>
    </cofactor>
</comment>
<keyword evidence="2 6" id="KW-0963">Cytoplasm</keyword>
<keyword evidence="6" id="KW-0227">DNA damage</keyword>
<dbReference type="CDD" id="cd06559">
    <property type="entry name" value="Endonuclease_V"/>
    <property type="match status" value="1"/>
</dbReference>
<dbReference type="PANTHER" id="PTHR28511">
    <property type="entry name" value="ENDONUCLEASE V"/>
    <property type="match status" value="1"/>
</dbReference>
<dbReference type="GO" id="GO:0005737">
    <property type="term" value="C:cytoplasm"/>
    <property type="evidence" value="ECO:0007669"/>
    <property type="project" value="UniProtKB-SubCell"/>
</dbReference>
<dbReference type="PANTHER" id="PTHR28511:SF1">
    <property type="entry name" value="ENDONUCLEASE V"/>
    <property type="match status" value="1"/>
</dbReference>
<comment type="function">
    <text evidence="6">DNA repair enzyme involved in the repair of deaminated bases. Selectively cleaves double-stranded DNA at the second phosphodiester bond 3' to a deoxyinosine leaving behind the intact lesion on the nicked DNA.</text>
</comment>
<dbReference type="EC" id="3.1.21.7" evidence="6"/>
<dbReference type="Gene3D" id="3.30.2170.10">
    <property type="entry name" value="archaeoglobus fulgidus dsm 4304 superfamily"/>
    <property type="match status" value="1"/>
</dbReference>
<feature type="binding site" evidence="6">
    <location>
        <position position="110"/>
    </location>
    <ligand>
        <name>Mg(2+)</name>
        <dbReference type="ChEBI" id="CHEBI:18420"/>
    </ligand>
</feature>
<comment type="subcellular location">
    <subcellularLocation>
        <location evidence="1 6">Cytoplasm</location>
    </subcellularLocation>
</comment>
<dbReference type="GO" id="GO:0006281">
    <property type="term" value="P:DNA repair"/>
    <property type="evidence" value="ECO:0007669"/>
    <property type="project" value="UniProtKB-UniRule"/>
</dbReference>
<keyword evidence="6" id="KW-0479">Metal-binding</keyword>
<keyword evidence="6" id="KW-0460">Magnesium</keyword>
<name>A0A7C5VLY9_9BACT</name>
<evidence type="ECO:0000256" key="3">
    <source>
        <dbReference type="ARBA" id="ARBA00022722"/>
    </source>
</evidence>
<keyword evidence="6" id="KW-0234">DNA repair</keyword>
<accession>A0A7C5VLY9</accession>
<dbReference type="EMBL" id="DSZY01000006">
    <property type="protein sequence ID" value="HGU39851.1"/>
    <property type="molecule type" value="Genomic_DNA"/>
</dbReference>
<evidence type="ECO:0000313" key="7">
    <source>
        <dbReference type="EMBL" id="HGU39851.1"/>
    </source>
</evidence>
<evidence type="ECO:0000256" key="5">
    <source>
        <dbReference type="ARBA" id="ARBA00022801"/>
    </source>
</evidence>
<feature type="binding site" evidence="6">
    <location>
        <position position="42"/>
    </location>
    <ligand>
        <name>Mg(2+)</name>
        <dbReference type="ChEBI" id="CHEBI:18420"/>
    </ligand>
</feature>
<evidence type="ECO:0000256" key="4">
    <source>
        <dbReference type="ARBA" id="ARBA00022759"/>
    </source>
</evidence>
<dbReference type="GO" id="GO:0003727">
    <property type="term" value="F:single-stranded RNA binding"/>
    <property type="evidence" value="ECO:0007669"/>
    <property type="project" value="TreeGrafter"/>
</dbReference>
<comment type="caution">
    <text evidence="7">The sequence shown here is derived from an EMBL/GenBank/DDBJ whole genome shotgun (WGS) entry which is preliminary data.</text>
</comment>
<keyword evidence="3 6" id="KW-0540">Nuclease</keyword>
<comment type="similarity">
    <text evidence="6">Belongs to the endonuclease V family.</text>
</comment>
<protein>
    <recommendedName>
        <fullName evidence="6">Endonuclease V</fullName>
        <ecNumber evidence="6">3.1.21.7</ecNumber>
    </recommendedName>
    <alternativeName>
        <fullName evidence="6">Deoxyinosine 3'endonuclease</fullName>
    </alternativeName>
    <alternativeName>
        <fullName evidence="6">Deoxyribonuclease V</fullName>
        <shortName evidence="6">DNase V</shortName>
    </alternativeName>
</protein>
<feature type="site" description="Interaction with target DNA" evidence="6">
    <location>
        <position position="77"/>
    </location>
</feature>
<dbReference type="HAMAP" id="MF_00801">
    <property type="entry name" value="Endonuclease_5"/>
    <property type="match status" value="1"/>
</dbReference>
<dbReference type="InterPro" id="IPR007581">
    <property type="entry name" value="Endonuclease-V"/>
</dbReference>
<evidence type="ECO:0000256" key="1">
    <source>
        <dbReference type="ARBA" id="ARBA00004496"/>
    </source>
</evidence>
<reference evidence="7" key="1">
    <citation type="journal article" date="2020" name="mSystems">
        <title>Genome- and Community-Level Interaction Insights into Carbon Utilization and Element Cycling Functions of Hydrothermarchaeota in Hydrothermal Sediment.</title>
        <authorList>
            <person name="Zhou Z."/>
            <person name="Liu Y."/>
            <person name="Xu W."/>
            <person name="Pan J."/>
            <person name="Luo Z.H."/>
            <person name="Li M."/>
        </authorList>
    </citation>
    <scope>NUCLEOTIDE SEQUENCE [LARGE SCALE GENOMIC DNA]</scope>
    <source>
        <strain evidence="7">SpSt-609</strain>
    </source>
</reference>
<evidence type="ECO:0000256" key="6">
    <source>
        <dbReference type="HAMAP-Rule" id="MF_00801"/>
    </source>
</evidence>
<sequence>MENAYLGAQAVQWFIEIQHRLSKRVILRNLSDEYINLIGGMDVTYLNDFALGVFVVLDRNLNLVSVYYSEKRVTFPYIPGLLAFRELPVLLDCFFQAKKQGQVPDIVFLDGQGIAHPRRLGVASHFGILVNLPTIGVAKKRLYGVCKNAPSLGTPEPLFDRNGDVLGYCYVPKPRTSPLYISPGHLCNPESALKITTKMFRGYKLPEPIRLAHHYTQRLRLEKLKRQE</sequence>